<proteinExistence type="predicted"/>
<sequence>MQIDVQGYGIAHYIALPSGVGNGHTVDVGVPIAKPHQMTSLVCRSPVTSIRVPSSRITANAKHKASSLDARGTNSDLVRRLATDVNTGRKFDATLAYVPALLIPMLVYRSLPSGCQCGCRVLPLQRDGDLDIHVLAGSDYGRIKTCRINSTNWIPSNICVKFDD</sequence>
<dbReference type="EMBL" id="CP046729">
    <property type="protein sequence ID" value="QUP53634.1"/>
    <property type="molecule type" value="Genomic_DNA"/>
</dbReference>
<evidence type="ECO:0000313" key="2">
    <source>
        <dbReference type="Proteomes" id="UP000677898"/>
    </source>
</evidence>
<dbReference type="Proteomes" id="UP000677898">
    <property type="component" value="Chromosome"/>
</dbReference>
<name>A0ABX7ZFN7_9RALS</name>
<dbReference type="RefSeq" id="WP_211904914.1">
    <property type="nucleotide sequence ID" value="NZ_CP046729.1"/>
</dbReference>
<organism evidence="1 2">
    <name type="scientific">Ralstonia syzygii</name>
    <dbReference type="NCBI Taxonomy" id="28097"/>
    <lineage>
        <taxon>Bacteria</taxon>
        <taxon>Pseudomonadati</taxon>
        <taxon>Pseudomonadota</taxon>
        <taxon>Betaproteobacteria</taxon>
        <taxon>Burkholderiales</taxon>
        <taxon>Burkholderiaceae</taxon>
        <taxon>Ralstonia</taxon>
        <taxon>Ralstonia solanacearum species complex</taxon>
    </lineage>
</organism>
<protein>
    <submittedName>
        <fullName evidence="1">Uncharacterized protein</fullName>
    </submittedName>
</protein>
<gene>
    <name evidence="1" type="ORF">GO998_07590</name>
</gene>
<reference evidence="1 2" key="1">
    <citation type="journal article" date="2021" name="Phytopathology">
        <title>Complete genome sequence of Ralstonia syzygii subsp. indonesiensis strain LLRS-1, isolated from wilted tobacco in China.</title>
        <authorList>
            <person name="Lu C.H."/>
            <person name="Li J.Y."/>
            <person name="Mi M.G."/>
            <person name="Lin Z.L."/>
            <person name="Jiang N."/>
            <person name="Gai X."/>
            <person name="Ma J.H."/>
            <person name="Lei L.P."/>
            <person name="Xia Z.Y."/>
        </authorList>
    </citation>
    <scope>NUCLEOTIDE SEQUENCE [LARGE SCALE GENOMIC DNA]</scope>
    <source>
        <strain evidence="1 2">LLRS-1</strain>
    </source>
</reference>
<accession>A0ABX7ZFN7</accession>
<evidence type="ECO:0000313" key="1">
    <source>
        <dbReference type="EMBL" id="QUP53634.1"/>
    </source>
</evidence>
<keyword evidence="2" id="KW-1185">Reference proteome</keyword>